<gene>
    <name evidence="1" type="ORF">AVEN_222881_1</name>
</gene>
<protein>
    <submittedName>
        <fullName evidence="1">Uncharacterized protein</fullName>
    </submittedName>
</protein>
<evidence type="ECO:0000313" key="1">
    <source>
        <dbReference type="EMBL" id="GBN82845.1"/>
    </source>
</evidence>
<proteinExistence type="predicted"/>
<sequence length="79" mass="8530">FPDATAGRGEPDFLVAVGLACPVTYRISSDNIPGIQPGKPINVTNQRRGLLYIGGVGMIHLNGWAENWDVLPHHLRGIV</sequence>
<comment type="caution">
    <text evidence="1">The sequence shown here is derived from an EMBL/GenBank/DDBJ whole genome shotgun (WGS) entry which is preliminary data.</text>
</comment>
<feature type="non-terminal residue" evidence="1">
    <location>
        <position position="1"/>
    </location>
</feature>
<dbReference type="EMBL" id="BGPR01019755">
    <property type="protein sequence ID" value="GBN82845.1"/>
    <property type="molecule type" value="Genomic_DNA"/>
</dbReference>
<accession>A0A4Y2S6D3</accession>
<organism evidence="1 2">
    <name type="scientific">Araneus ventricosus</name>
    <name type="common">Orbweaver spider</name>
    <name type="synonym">Epeira ventricosa</name>
    <dbReference type="NCBI Taxonomy" id="182803"/>
    <lineage>
        <taxon>Eukaryota</taxon>
        <taxon>Metazoa</taxon>
        <taxon>Ecdysozoa</taxon>
        <taxon>Arthropoda</taxon>
        <taxon>Chelicerata</taxon>
        <taxon>Arachnida</taxon>
        <taxon>Araneae</taxon>
        <taxon>Araneomorphae</taxon>
        <taxon>Entelegynae</taxon>
        <taxon>Araneoidea</taxon>
        <taxon>Araneidae</taxon>
        <taxon>Araneus</taxon>
    </lineage>
</organism>
<keyword evidence="2" id="KW-1185">Reference proteome</keyword>
<dbReference type="Proteomes" id="UP000499080">
    <property type="component" value="Unassembled WGS sequence"/>
</dbReference>
<name>A0A4Y2S6D3_ARAVE</name>
<evidence type="ECO:0000313" key="2">
    <source>
        <dbReference type="Proteomes" id="UP000499080"/>
    </source>
</evidence>
<dbReference type="AlphaFoldDB" id="A0A4Y2S6D3"/>
<reference evidence="1 2" key="1">
    <citation type="journal article" date="2019" name="Sci. Rep.">
        <title>Orb-weaving spider Araneus ventricosus genome elucidates the spidroin gene catalogue.</title>
        <authorList>
            <person name="Kono N."/>
            <person name="Nakamura H."/>
            <person name="Ohtoshi R."/>
            <person name="Moran D.A.P."/>
            <person name="Shinohara A."/>
            <person name="Yoshida Y."/>
            <person name="Fujiwara M."/>
            <person name="Mori M."/>
            <person name="Tomita M."/>
            <person name="Arakawa K."/>
        </authorList>
    </citation>
    <scope>NUCLEOTIDE SEQUENCE [LARGE SCALE GENOMIC DNA]</scope>
</reference>